<feature type="region of interest" description="Disordered" evidence="1">
    <location>
        <begin position="26"/>
        <end position="64"/>
    </location>
</feature>
<evidence type="ECO:0000313" key="3">
    <source>
        <dbReference type="Proteomes" id="UP000002035"/>
    </source>
</evidence>
<dbReference type="RefSeq" id="XP_002844124.1">
    <property type="nucleotide sequence ID" value="XM_002844078.1"/>
</dbReference>
<feature type="compositionally biased region" description="Polar residues" evidence="1">
    <location>
        <begin position="294"/>
        <end position="305"/>
    </location>
</feature>
<feature type="compositionally biased region" description="Basic residues" evidence="1">
    <location>
        <begin position="262"/>
        <end position="279"/>
    </location>
</feature>
<dbReference type="Proteomes" id="UP000002035">
    <property type="component" value="Unassembled WGS sequence"/>
</dbReference>
<keyword evidence="3" id="KW-1185">Reference proteome</keyword>
<accession>C5FXP8</accession>
<reference evidence="3" key="1">
    <citation type="journal article" date="2012" name="MBio">
        <title>Comparative genome analysis of Trichophyton rubrum and related dermatophytes reveals candidate genes involved in infection.</title>
        <authorList>
            <person name="Martinez D.A."/>
            <person name="Oliver B.G."/>
            <person name="Graeser Y."/>
            <person name="Goldberg J.M."/>
            <person name="Li W."/>
            <person name="Martinez-Rossi N.M."/>
            <person name="Monod M."/>
            <person name="Shelest E."/>
            <person name="Barton R.C."/>
            <person name="Birch E."/>
            <person name="Brakhage A.A."/>
            <person name="Chen Z."/>
            <person name="Gurr S.J."/>
            <person name="Heiman D."/>
            <person name="Heitman J."/>
            <person name="Kosti I."/>
            <person name="Rossi A."/>
            <person name="Saif S."/>
            <person name="Samalova M."/>
            <person name="Saunders C.W."/>
            <person name="Shea T."/>
            <person name="Summerbell R.C."/>
            <person name="Xu J."/>
            <person name="Young S."/>
            <person name="Zeng Q."/>
            <person name="Birren B.W."/>
            <person name="Cuomo C.A."/>
            <person name="White T.C."/>
        </authorList>
    </citation>
    <scope>NUCLEOTIDE SEQUENCE [LARGE SCALE GENOMIC DNA]</scope>
    <source>
        <strain evidence="3">ATCC MYA-4605 / CBS 113480</strain>
    </source>
</reference>
<dbReference type="VEuPathDB" id="FungiDB:MCYG_07907"/>
<feature type="region of interest" description="Disordered" evidence="1">
    <location>
        <begin position="231"/>
        <end position="384"/>
    </location>
</feature>
<dbReference type="EMBL" id="DS995707">
    <property type="protein sequence ID" value="EEQ35088.1"/>
    <property type="molecule type" value="Genomic_DNA"/>
</dbReference>
<protein>
    <submittedName>
        <fullName evidence="2">Uncharacterized protein</fullName>
    </submittedName>
</protein>
<proteinExistence type="predicted"/>
<evidence type="ECO:0000256" key="1">
    <source>
        <dbReference type="SAM" id="MobiDB-lite"/>
    </source>
</evidence>
<feature type="compositionally biased region" description="Basic residues" evidence="1">
    <location>
        <begin position="338"/>
        <end position="352"/>
    </location>
</feature>
<feature type="compositionally biased region" description="Polar residues" evidence="1">
    <location>
        <begin position="235"/>
        <end position="261"/>
    </location>
</feature>
<evidence type="ECO:0000313" key="2">
    <source>
        <dbReference type="EMBL" id="EEQ35088.1"/>
    </source>
</evidence>
<dbReference type="HOGENOM" id="CLU_719569_0_0_1"/>
<dbReference type="AlphaFoldDB" id="C5FXP8"/>
<gene>
    <name evidence="2" type="ORF">MCYG_07907</name>
</gene>
<dbReference type="GeneID" id="9227616"/>
<organism evidence="2 3">
    <name type="scientific">Arthroderma otae (strain ATCC MYA-4605 / CBS 113480)</name>
    <name type="common">Microsporum canis</name>
    <dbReference type="NCBI Taxonomy" id="554155"/>
    <lineage>
        <taxon>Eukaryota</taxon>
        <taxon>Fungi</taxon>
        <taxon>Dikarya</taxon>
        <taxon>Ascomycota</taxon>
        <taxon>Pezizomycotina</taxon>
        <taxon>Eurotiomycetes</taxon>
        <taxon>Eurotiomycetidae</taxon>
        <taxon>Onygenales</taxon>
        <taxon>Arthrodermataceae</taxon>
        <taxon>Microsporum</taxon>
    </lineage>
</organism>
<feature type="compositionally biased region" description="Low complexity" evidence="1">
    <location>
        <begin position="357"/>
        <end position="369"/>
    </location>
</feature>
<sequence length="384" mass="44243">MSFISGTAYSLPPLLGHVNARLLEDPHPVPKPIKEPSTAGTSQPATPPWERSPNWELNEEKERMERERGELRQVITECETQIAKLSEYSVTPNILDQDLKVLSHFGEDFRSRITQILDEFRATMTWFNAESLEGPAVVTWTRTPEQRLALAKRLAEEKATIRLLEERGEYGEIVHLTPLEEGDYTKQQKEYWQVRSTGYIRRRGRLEEGLRTLRTLYCRFRSRERNALRTDLITVPSTSTRPMTRSQRTAQVAGQPQQQNVSKRRQRQTQARRKIAKHRQSSEGTNKADGTDEAASQPQDASPVNSRMKHNEGGGRPRHSPASESSKLCDDRCLQSRYRTRRSRIFKSKASRRLVEDSTSSSSSNISLRRSTRISRPPERFYPR</sequence>
<name>C5FXP8_ARTOC</name>